<evidence type="ECO:0000259" key="13">
    <source>
        <dbReference type="PROSITE" id="PS51144"/>
    </source>
</evidence>
<evidence type="ECO:0000256" key="1">
    <source>
        <dbReference type="ARBA" id="ARBA00002904"/>
    </source>
</evidence>
<evidence type="ECO:0000256" key="4">
    <source>
        <dbReference type="ARBA" id="ARBA00012925"/>
    </source>
</evidence>
<name>A0AA88XG97_PINIB</name>
<dbReference type="SMART" id="SM01057">
    <property type="entry name" value="Carb_anhydrase"/>
    <property type="match status" value="1"/>
</dbReference>
<keyword evidence="9 11" id="KW-0456">Lyase</keyword>
<dbReference type="InterPro" id="IPR018338">
    <property type="entry name" value="Carbonic_anhydrase_a-class_CS"/>
</dbReference>
<dbReference type="GO" id="GO:0004089">
    <property type="term" value="F:carbonate dehydratase activity"/>
    <property type="evidence" value="ECO:0007669"/>
    <property type="project" value="UniProtKB-UniRule"/>
</dbReference>
<keyword evidence="8" id="KW-0325">Glycoprotein</keyword>
<keyword evidence="6 11" id="KW-0479">Metal-binding</keyword>
<keyword evidence="5" id="KW-0964">Secreted</keyword>
<evidence type="ECO:0000313" key="15">
    <source>
        <dbReference type="Proteomes" id="UP001186944"/>
    </source>
</evidence>
<dbReference type="EMBL" id="VSWD01000013">
    <property type="protein sequence ID" value="KAK3084541.1"/>
    <property type="molecule type" value="Genomic_DNA"/>
</dbReference>
<dbReference type="GO" id="GO:0005886">
    <property type="term" value="C:plasma membrane"/>
    <property type="evidence" value="ECO:0007669"/>
    <property type="project" value="TreeGrafter"/>
</dbReference>
<reference evidence="14" key="1">
    <citation type="submission" date="2019-08" db="EMBL/GenBank/DDBJ databases">
        <title>The improved chromosome-level genome for the pearl oyster Pinctada fucata martensii using PacBio sequencing and Hi-C.</title>
        <authorList>
            <person name="Zheng Z."/>
        </authorList>
    </citation>
    <scope>NUCLEOTIDE SEQUENCE</scope>
    <source>
        <strain evidence="14">ZZ-2019</strain>
        <tissue evidence="14">Adductor muscle</tissue>
    </source>
</reference>
<comment type="caution">
    <text evidence="14">The sequence shown here is derived from an EMBL/GenBank/DDBJ whole genome shotgun (WGS) entry which is preliminary data.</text>
</comment>
<keyword evidence="15" id="KW-1185">Reference proteome</keyword>
<organism evidence="14 15">
    <name type="scientific">Pinctada imbricata</name>
    <name type="common">Atlantic pearl-oyster</name>
    <name type="synonym">Pinctada martensii</name>
    <dbReference type="NCBI Taxonomy" id="66713"/>
    <lineage>
        <taxon>Eukaryota</taxon>
        <taxon>Metazoa</taxon>
        <taxon>Spiralia</taxon>
        <taxon>Lophotrochozoa</taxon>
        <taxon>Mollusca</taxon>
        <taxon>Bivalvia</taxon>
        <taxon>Autobranchia</taxon>
        <taxon>Pteriomorphia</taxon>
        <taxon>Pterioida</taxon>
        <taxon>Pterioidea</taxon>
        <taxon>Pteriidae</taxon>
        <taxon>Pinctada</taxon>
    </lineage>
</organism>
<keyword evidence="12" id="KW-1133">Transmembrane helix</keyword>
<evidence type="ECO:0000256" key="5">
    <source>
        <dbReference type="ARBA" id="ARBA00022525"/>
    </source>
</evidence>
<feature type="transmembrane region" description="Helical" evidence="12">
    <location>
        <begin position="314"/>
        <end position="333"/>
    </location>
</feature>
<evidence type="ECO:0000256" key="11">
    <source>
        <dbReference type="RuleBase" id="RU367011"/>
    </source>
</evidence>
<evidence type="ECO:0000256" key="12">
    <source>
        <dbReference type="SAM" id="Phobius"/>
    </source>
</evidence>
<accession>A0AA88XG97</accession>
<dbReference type="PROSITE" id="PS51144">
    <property type="entry name" value="ALPHA_CA_2"/>
    <property type="match status" value="1"/>
</dbReference>
<evidence type="ECO:0000256" key="9">
    <source>
        <dbReference type="ARBA" id="ARBA00023239"/>
    </source>
</evidence>
<sequence length="334" mass="37910">MVFGILLFLQIANSAFADLALKRSQIRFIKVKPHGVHWSYHGEFGPANWLSVYPHCGGEKQSPVHIDSTKVFVDRKLDDFNFHGYDATPERNLTIKNNGHTVKVSIEGPLPQVSGGGLKDSYSAAQFHFHWGSVDDRGSEHAMDGKNYPMEMHLVHYADKYRSLNEAVDKPDGLKVLGFFFEIGDRNPNFDKLISHFNSIKHKDAESTLEPISLHSLMPENLSVYFRYHGSLTTPPCFESVTWTVFKDTVKISKQQMESFRHTLKGNSKGEKDEALTEIYRPLQPLNSRNIYASKVFERPIDDPLTRAILRDSAIQSSSFLSIVLTVVFFVLFS</sequence>
<dbReference type="PANTHER" id="PTHR18952">
    <property type="entry name" value="CARBONIC ANHYDRASE"/>
    <property type="match status" value="1"/>
</dbReference>
<feature type="chain" id="PRO_5041517911" description="Carbonic anhydrase" evidence="11">
    <location>
        <begin position="18"/>
        <end position="334"/>
    </location>
</feature>
<feature type="signal peptide" evidence="11">
    <location>
        <begin position="1"/>
        <end position="17"/>
    </location>
</feature>
<protein>
    <recommendedName>
        <fullName evidence="4 11">Carbonic anhydrase</fullName>
        <ecNumber evidence="4 11">4.2.1.1</ecNumber>
    </recommendedName>
</protein>
<feature type="domain" description="Alpha-carbonic anhydrase" evidence="13">
    <location>
        <begin position="36"/>
        <end position="295"/>
    </location>
</feature>
<evidence type="ECO:0000313" key="14">
    <source>
        <dbReference type="EMBL" id="KAK3084541.1"/>
    </source>
</evidence>
<proteinExistence type="inferred from homology"/>
<comment type="subcellular location">
    <subcellularLocation>
        <location evidence="2">Secreted</location>
    </subcellularLocation>
</comment>
<comment type="cofactor">
    <cofactor evidence="11">
        <name>Zn(2+)</name>
        <dbReference type="ChEBI" id="CHEBI:29105"/>
    </cofactor>
</comment>
<keyword evidence="11" id="KW-0732">Signal</keyword>
<dbReference type="FunFam" id="3.10.200.10:FF:000003">
    <property type="entry name" value="Carbonic anhydrase 12"/>
    <property type="match status" value="1"/>
</dbReference>
<keyword evidence="12" id="KW-0812">Transmembrane</keyword>
<dbReference type="SUPFAM" id="SSF51069">
    <property type="entry name" value="Carbonic anhydrase"/>
    <property type="match status" value="1"/>
</dbReference>
<dbReference type="AlphaFoldDB" id="A0AA88XG97"/>
<keyword evidence="7 11" id="KW-0862">Zinc</keyword>
<dbReference type="InterPro" id="IPR001148">
    <property type="entry name" value="CA_dom"/>
</dbReference>
<dbReference type="PROSITE" id="PS00162">
    <property type="entry name" value="ALPHA_CA_1"/>
    <property type="match status" value="1"/>
</dbReference>
<evidence type="ECO:0000256" key="2">
    <source>
        <dbReference type="ARBA" id="ARBA00004613"/>
    </source>
</evidence>
<dbReference type="GO" id="GO:0008270">
    <property type="term" value="F:zinc ion binding"/>
    <property type="evidence" value="ECO:0007669"/>
    <property type="project" value="UniProtKB-UniRule"/>
</dbReference>
<dbReference type="InterPro" id="IPR036398">
    <property type="entry name" value="CA_dom_sf"/>
</dbReference>
<comment type="function">
    <text evidence="1 11">Reversible hydration of carbon dioxide.</text>
</comment>
<dbReference type="Proteomes" id="UP001186944">
    <property type="component" value="Unassembled WGS sequence"/>
</dbReference>
<keyword evidence="12" id="KW-0472">Membrane</keyword>
<evidence type="ECO:0000256" key="8">
    <source>
        <dbReference type="ARBA" id="ARBA00023180"/>
    </source>
</evidence>
<evidence type="ECO:0000256" key="3">
    <source>
        <dbReference type="ARBA" id="ARBA00010718"/>
    </source>
</evidence>
<evidence type="ECO:0000256" key="10">
    <source>
        <dbReference type="ARBA" id="ARBA00048348"/>
    </source>
</evidence>
<evidence type="ECO:0000256" key="6">
    <source>
        <dbReference type="ARBA" id="ARBA00022723"/>
    </source>
</evidence>
<dbReference type="PANTHER" id="PTHR18952:SF265">
    <property type="entry name" value="CARBONIC ANHYDRASE"/>
    <property type="match status" value="1"/>
</dbReference>
<dbReference type="InterPro" id="IPR023561">
    <property type="entry name" value="Carbonic_anhydrase_a-class"/>
</dbReference>
<dbReference type="EC" id="4.2.1.1" evidence="4 11"/>
<dbReference type="Pfam" id="PF00194">
    <property type="entry name" value="Carb_anhydrase"/>
    <property type="match status" value="1"/>
</dbReference>
<gene>
    <name evidence="14" type="ORF">FSP39_015033</name>
</gene>
<comment type="catalytic activity">
    <reaction evidence="10 11">
        <text>hydrogencarbonate + H(+) = CO2 + H2O</text>
        <dbReference type="Rhea" id="RHEA:10748"/>
        <dbReference type="ChEBI" id="CHEBI:15377"/>
        <dbReference type="ChEBI" id="CHEBI:15378"/>
        <dbReference type="ChEBI" id="CHEBI:16526"/>
        <dbReference type="ChEBI" id="CHEBI:17544"/>
        <dbReference type="EC" id="4.2.1.1"/>
    </reaction>
</comment>
<evidence type="ECO:0000256" key="7">
    <source>
        <dbReference type="ARBA" id="ARBA00022833"/>
    </source>
</evidence>
<comment type="similarity">
    <text evidence="3 11">Belongs to the alpha-carbonic anhydrase family.</text>
</comment>
<dbReference type="GO" id="GO:0005576">
    <property type="term" value="C:extracellular region"/>
    <property type="evidence" value="ECO:0007669"/>
    <property type="project" value="UniProtKB-SubCell"/>
</dbReference>
<dbReference type="Gene3D" id="3.10.200.10">
    <property type="entry name" value="Alpha carbonic anhydrase"/>
    <property type="match status" value="1"/>
</dbReference>